<dbReference type="EMBL" id="QGLP01000005">
    <property type="protein sequence ID" value="PXZ04611.1"/>
    <property type="molecule type" value="Genomic_DNA"/>
</dbReference>
<dbReference type="RefSeq" id="WP_110423888.1">
    <property type="nucleotide sequence ID" value="NZ_QGLP01000005.1"/>
</dbReference>
<reference evidence="2 3" key="1">
    <citation type="submission" date="2018-05" db="EMBL/GenBank/DDBJ databases">
        <title>Reference genomes for bee gut microbiota database.</title>
        <authorList>
            <person name="Ellegaard K.M."/>
        </authorList>
    </citation>
    <scope>NUCLEOTIDE SEQUENCE [LARGE SCALE GENOMIC DNA]</scope>
    <source>
        <strain evidence="2 3">ESL0177</strain>
    </source>
</reference>
<protein>
    <recommendedName>
        <fullName evidence="4">Protein K</fullName>
    </recommendedName>
</protein>
<organism evidence="2 3">
    <name type="scientific">Gilliamella apicola</name>
    <dbReference type="NCBI Taxonomy" id="1196095"/>
    <lineage>
        <taxon>Bacteria</taxon>
        <taxon>Pseudomonadati</taxon>
        <taxon>Pseudomonadota</taxon>
        <taxon>Gammaproteobacteria</taxon>
        <taxon>Orbales</taxon>
        <taxon>Orbaceae</taxon>
        <taxon>Gilliamella</taxon>
    </lineage>
</organism>
<accession>A0A2V4E0B4</accession>
<evidence type="ECO:0008006" key="4">
    <source>
        <dbReference type="Google" id="ProtNLM"/>
    </source>
</evidence>
<sequence length="158" mass="17274">MKGLKISTLVLMGAALFGCDNSKGKTETESSTSSSQATQASDATATSRPDLSKTQDMFINEVKSQLPKKVDATSTVVDIHKEGDAIIYKYVMDVSKDEMDVDVSKQMTGNALKQLYCLKNNDLLDRFKVAFPAGAVHSYYIGEEMIFSIPLKPSDCNE</sequence>
<dbReference type="PROSITE" id="PS51257">
    <property type="entry name" value="PROKAR_LIPOPROTEIN"/>
    <property type="match status" value="1"/>
</dbReference>
<evidence type="ECO:0000313" key="3">
    <source>
        <dbReference type="Proteomes" id="UP000247483"/>
    </source>
</evidence>
<evidence type="ECO:0000256" key="1">
    <source>
        <dbReference type="SAM" id="MobiDB-lite"/>
    </source>
</evidence>
<dbReference type="Proteomes" id="UP000247483">
    <property type="component" value="Unassembled WGS sequence"/>
</dbReference>
<gene>
    <name evidence="2" type="ORF">DKK79_09690</name>
</gene>
<evidence type="ECO:0000313" key="2">
    <source>
        <dbReference type="EMBL" id="PXZ04611.1"/>
    </source>
</evidence>
<name>A0A2V4E0B4_9GAMM</name>
<feature type="compositionally biased region" description="Low complexity" evidence="1">
    <location>
        <begin position="29"/>
        <end position="47"/>
    </location>
</feature>
<feature type="region of interest" description="Disordered" evidence="1">
    <location>
        <begin position="23"/>
        <end position="53"/>
    </location>
</feature>
<comment type="caution">
    <text evidence="2">The sequence shown here is derived from an EMBL/GenBank/DDBJ whole genome shotgun (WGS) entry which is preliminary data.</text>
</comment>
<dbReference type="AlphaFoldDB" id="A0A2V4E0B4"/>
<proteinExistence type="predicted"/>